<comment type="similarity">
    <text evidence="2 9">Belongs to the phytosulfokine family.</text>
</comment>
<keyword evidence="6 9" id="KW-0732">Signal</keyword>
<dbReference type="GO" id="GO:0008083">
    <property type="term" value="F:growth factor activity"/>
    <property type="evidence" value="ECO:0007669"/>
    <property type="project" value="UniProtKB-UniRule"/>
</dbReference>
<dbReference type="Proteomes" id="UP000091857">
    <property type="component" value="Chromosome 14"/>
</dbReference>
<comment type="function">
    <text evidence="9">Promotes plant cell differentiation, organogenesis and somatic embryogenesis as well as cell proliferation.</text>
</comment>
<dbReference type="OrthoDB" id="1937224at2759"/>
<evidence type="ECO:0000313" key="11">
    <source>
        <dbReference type="Proteomes" id="UP000091857"/>
    </source>
</evidence>
<sequence length="94" mass="10604">MTKEYKSLLYVLKHLSFNKMAKFISFFILVLLLLLSAAESSRSLSANTHKVSSPEESDISDDGCCSGLESEECLTRRFMAEHTDYIYTQDITGP</sequence>
<accession>A0A2C9UK70</accession>
<evidence type="ECO:0000256" key="3">
    <source>
        <dbReference type="ARBA" id="ARBA00022473"/>
    </source>
</evidence>
<proteinExistence type="inferred from homology"/>
<evidence type="ECO:0000256" key="7">
    <source>
        <dbReference type="ARBA" id="ARBA00022782"/>
    </source>
</evidence>
<reference evidence="11" key="1">
    <citation type="journal article" date="2016" name="Nat. Biotechnol.">
        <title>Sequencing wild and cultivated cassava and related species reveals extensive interspecific hybridization and genetic diversity.</title>
        <authorList>
            <person name="Bredeson J.V."/>
            <person name="Lyons J.B."/>
            <person name="Prochnik S.E."/>
            <person name="Wu G.A."/>
            <person name="Ha C.M."/>
            <person name="Edsinger-Gonzales E."/>
            <person name="Grimwood J."/>
            <person name="Schmutz J."/>
            <person name="Rabbi I.Y."/>
            <person name="Egesi C."/>
            <person name="Nauluvula P."/>
            <person name="Lebot V."/>
            <person name="Ndunguru J."/>
            <person name="Mkamilo G."/>
            <person name="Bart R.S."/>
            <person name="Setter T.L."/>
            <person name="Gleadow R.M."/>
            <person name="Kulakow P."/>
            <person name="Ferguson M.E."/>
            <person name="Rounsley S."/>
            <person name="Rokhsar D.S."/>
        </authorList>
    </citation>
    <scope>NUCLEOTIDE SEQUENCE [LARGE SCALE GENOMIC DNA]</scope>
    <source>
        <strain evidence="11">cv. AM560-2</strain>
    </source>
</reference>
<keyword evidence="3 9" id="KW-0217">Developmental protein</keyword>
<evidence type="ECO:0000313" key="10">
    <source>
        <dbReference type="EMBL" id="OAY31206.1"/>
    </source>
</evidence>
<dbReference type="InterPro" id="IPR009438">
    <property type="entry name" value="Phytosulfokine"/>
</dbReference>
<dbReference type="GO" id="GO:0008283">
    <property type="term" value="P:cell population proliferation"/>
    <property type="evidence" value="ECO:0007669"/>
    <property type="project" value="UniProtKB-UniRule"/>
</dbReference>
<comment type="caution">
    <text evidence="10">The sequence shown here is derived from an EMBL/GenBank/DDBJ whole genome shotgun (WGS) entry which is preliminary data.</text>
</comment>
<evidence type="ECO:0000256" key="2">
    <source>
        <dbReference type="ARBA" id="ARBA00010781"/>
    </source>
</evidence>
<dbReference type="PANTHER" id="PTHR33285">
    <property type="entry name" value="PHYTOSULFOKINES 3"/>
    <property type="match status" value="1"/>
</dbReference>
<keyword evidence="4 9" id="KW-0964">Secreted</keyword>
<evidence type="ECO:0000256" key="8">
    <source>
        <dbReference type="ARBA" id="ARBA00023030"/>
    </source>
</evidence>
<keyword evidence="8 9" id="KW-0339">Growth factor</keyword>
<name>A0A2C9UK70_MANES</name>
<organism evidence="10 11">
    <name type="scientific">Manihot esculenta</name>
    <name type="common">Cassava</name>
    <name type="synonym">Jatropha manihot</name>
    <dbReference type="NCBI Taxonomy" id="3983"/>
    <lineage>
        <taxon>Eukaryota</taxon>
        <taxon>Viridiplantae</taxon>
        <taxon>Streptophyta</taxon>
        <taxon>Embryophyta</taxon>
        <taxon>Tracheophyta</taxon>
        <taxon>Spermatophyta</taxon>
        <taxon>Magnoliopsida</taxon>
        <taxon>eudicotyledons</taxon>
        <taxon>Gunneridae</taxon>
        <taxon>Pentapetalae</taxon>
        <taxon>rosids</taxon>
        <taxon>fabids</taxon>
        <taxon>Malpighiales</taxon>
        <taxon>Euphorbiaceae</taxon>
        <taxon>Crotonoideae</taxon>
        <taxon>Manihoteae</taxon>
        <taxon>Manihot</taxon>
    </lineage>
</organism>
<gene>
    <name evidence="10" type="ORF">MANES_14G092700v8</name>
</gene>
<evidence type="ECO:0000256" key="4">
    <source>
        <dbReference type="ARBA" id="ARBA00022525"/>
    </source>
</evidence>
<dbReference type="AlphaFoldDB" id="A0A2C9UK70"/>
<evidence type="ECO:0000256" key="5">
    <source>
        <dbReference type="ARBA" id="ARBA00022641"/>
    </source>
</evidence>
<keyword evidence="11" id="KW-1185">Reference proteome</keyword>
<dbReference type="EMBL" id="CM004400">
    <property type="protein sequence ID" value="OAY31206.1"/>
    <property type="molecule type" value="Genomic_DNA"/>
</dbReference>
<keyword evidence="7 9" id="KW-0221">Differentiation</keyword>
<protein>
    <recommendedName>
        <fullName evidence="9">Phytosulfokine</fullName>
    </recommendedName>
    <component>
        <recommendedName>
            <fullName evidence="9">Phytosulfokine-alpha</fullName>
            <shortName evidence="9">PSK-alpha</shortName>
            <shortName evidence="9">Phytosulfokine-a</shortName>
        </recommendedName>
    </component>
    <component>
        <recommendedName>
            <fullName evidence="9">Phytosulfokine-beta</fullName>
            <shortName evidence="9">PSK-beta</shortName>
            <shortName evidence="9">Phytosulfokine-b</shortName>
        </recommendedName>
    </component>
</protein>
<dbReference type="PANTHER" id="PTHR33285:SF56">
    <property type="entry name" value="PHYTOSULFOKINE"/>
    <property type="match status" value="1"/>
</dbReference>
<evidence type="ECO:0000256" key="9">
    <source>
        <dbReference type="RuleBase" id="RU368031"/>
    </source>
</evidence>
<comment type="PTM">
    <text evidence="9">Sulfation is important for activity and for the binding to a putative membrane receptor.</text>
</comment>
<dbReference type="GO" id="GO:0005576">
    <property type="term" value="C:extracellular region"/>
    <property type="evidence" value="ECO:0007669"/>
    <property type="project" value="UniProtKB-SubCell"/>
</dbReference>
<comment type="subcellular location">
    <subcellularLocation>
        <location evidence="1 9">Secreted</location>
    </subcellularLocation>
</comment>
<dbReference type="GO" id="GO:0030154">
    <property type="term" value="P:cell differentiation"/>
    <property type="evidence" value="ECO:0007669"/>
    <property type="project" value="UniProtKB-UniRule"/>
</dbReference>
<evidence type="ECO:0000256" key="6">
    <source>
        <dbReference type="ARBA" id="ARBA00022729"/>
    </source>
</evidence>
<comment type="PTM">
    <text evidence="9">PSK-alpha is produced by endopeptidase digestion. PSK-beta is produced from PSK-alpha by exopeptidase digestion.</text>
</comment>
<keyword evidence="5 9" id="KW-0765">Sulfation</keyword>
<dbReference type="Gramene" id="Manes.14G092700.1.v8.1">
    <property type="protein sequence ID" value="Manes.14G092700.1.v8.1.CDS"/>
    <property type="gene ID" value="Manes.14G092700.v8.1"/>
</dbReference>
<evidence type="ECO:0000256" key="1">
    <source>
        <dbReference type="ARBA" id="ARBA00004613"/>
    </source>
</evidence>
<dbReference type="Pfam" id="PF06404">
    <property type="entry name" value="PSK"/>
    <property type="match status" value="1"/>
</dbReference>